<feature type="compositionally biased region" description="Polar residues" evidence="1">
    <location>
        <begin position="318"/>
        <end position="336"/>
    </location>
</feature>
<protein>
    <submittedName>
        <fullName evidence="2">Uncharacterized protein</fullName>
    </submittedName>
</protein>
<gene>
    <name evidence="2" type="ORF">BXZ70DRAFT_935598</name>
</gene>
<evidence type="ECO:0000313" key="3">
    <source>
        <dbReference type="Proteomes" id="UP000813824"/>
    </source>
</evidence>
<dbReference type="EMBL" id="JAEVFJ010000013">
    <property type="protein sequence ID" value="KAH8101312.1"/>
    <property type="molecule type" value="Genomic_DNA"/>
</dbReference>
<sequence length="440" mass="47511">MSTNTTQSRFLPSSFRISGLVKAWEAAARATQGPTEPTTSPPARRVSLLKTFTSRMPSRVDEEDVGLTRSLHNDSPKKTQPGMPGGFPSPSGSIETTASPVRRSASPKSLNSDAFLTPPPSDKLYVPATMLRTPESPTPMRDVPLDPRPVFKLGDQPYDGQEPDVDVCPRVGMLPTVDSHLPSPPPTPPGTGELALKSMEDIVAVTPDKVYSDASTQTDPVGIYVPRKRLTALTTSASGSVAPDAKRPHLDPAVTEVKISQDKLDEVKTLLTSIESMECVKGLSANILEAKTLLAEIASLDYVKATIPYLYVPPRTSAATSNAQPVAGNASPSLSATRAPPNSLAEGICDASRDGPTQDDLEIPHTPKKWQLVTRKVGYCTVTHKVESPAPANWKELPVRRRNPQVSLDFEDNKFSVCRGLVIAELKSFQQHGTRLRRTK</sequence>
<dbReference type="Proteomes" id="UP000813824">
    <property type="component" value="Unassembled WGS sequence"/>
</dbReference>
<keyword evidence="3" id="KW-1185">Reference proteome</keyword>
<reference evidence="2" key="1">
    <citation type="journal article" date="2021" name="New Phytol.">
        <title>Evolutionary innovations through gain and loss of genes in the ectomycorrhizal Boletales.</title>
        <authorList>
            <person name="Wu G."/>
            <person name="Miyauchi S."/>
            <person name="Morin E."/>
            <person name="Kuo A."/>
            <person name="Drula E."/>
            <person name="Varga T."/>
            <person name="Kohler A."/>
            <person name="Feng B."/>
            <person name="Cao Y."/>
            <person name="Lipzen A."/>
            <person name="Daum C."/>
            <person name="Hundley H."/>
            <person name="Pangilinan J."/>
            <person name="Johnson J."/>
            <person name="Barry K."/>
            <person name="LaButti K."/>
            <person name="Ng V."/>
            <person name="Ahrendt S."/>
            <person name="Min B."/>
            <person name="Choi I.G."/>
            <person name="Park H."/>
            <person name="Plett J.M."/>
            <person name="Magnuson J."/>
            <person name="Spatafora J.W."/>
            <person name="Nagy L.G."/>
            <person name="Henrissat B."/>
            <person name="Grigoriev I.V."/>
            <person name="Yang Z.L."/>
            <person name="Xu J."/>
            <person name="Martin F.M."/>
        </authorList>
    </citation>
    <scope>NUCLEOTIDE SEQUENCE</scope>
    <source>
        <strain evidence="2">KKN 215</strain>
    </source>
</reference>
<evidence type="ECO:0000256" key="1">
    <source>
        <dbReference type="SAM" id="MobiDB-lite"/>
    </source>
</evidence>
<accession>A0A8K0XQI1</accession>
<comment type="caution">
    <text evidence="2">The sequence shown here is derived from an EMBL/GenBank/DDBJ whole genome shotgun (WGS) entry which is preliminary data.</text>
</comment>
<dbReference type="AlphaFoldDB" id="A0A8K0XQI1"/>
<feature type="region of interest" description="Disordered" evidence="1">
    <location>
        <begin position="52"/>
        <end position="167"/>
    </location>
</feature>
<feature type="region of interest" description="Disordered" evidence="1">
    <location>
        <begin position="318"/>
        <end position="346"/>
    </location>
</feature>
<evidence type="ECO:0000313" key="2">
    <source>
        <dbReference type="EMBL" id="KAH8101312.1"/>
    </source>
</evidence>
<dbReference type="OrthoDB" id="10610181at2759"/>
<organism evidence="2 3">
    <name type="scientific">Cristinia sonorae</name>
    <dbReference type="NCBI Taxonomy" id="1940300"/>
    <lineage>
        <taxon>Eukaryota</taxon>
        <taxon>Fungi</taxon>
        <taxon>Dikarya</taxon>
        <taxon>Basidiomycota</taxon>
        <taxon>Agaricomycotina</taxon>
        <taxon>Agaricomycetes</taxon>
        <taxon>Agaricomycetidae</taxon>
        <taxon>Agaricales</taxon>
        <taxon>Pleurotineae</taxon>
        <taxon>Stephanosporaceae</taxon>
        <taxon>Cristinia</taxon>
    </lineage>
</organism>
<name>A0A8K0XQI1_9AGAR</name>
<proteinExistence type="predicted"/>